<feature type="region of interest" description="Disordered" evidence="3">
    <location>
        <begin position="745"/>
        <end position="849"/>
    </location>
</feature>
<dbReference type="GO" id="GO:0005509">
    <property type="term" value="F:calcium ion binding"/>
    <property type="evidence" value="ECO:0007669"/>
    <property type="project" value="InterPro"/>
</dbReference>
<comment type="subcellular location">
    <subcellularLocation>
        <location evidence="1">Secreted</location>
    </subcellularLocation>
</comment>
<dbReference type="Pfam" id="PF13403">
    <property type="entry name" value="Hint_2"/>
    <property type="match status" value="1"/>
</dbReference>
<dbReference type="Gene3D" id="2.170.16.10">
    <property type="entry name" value="Hedgehog/Intein (Hint) domain"/>
    <property type="match status" value="1"/>
</dbReference>
<dbReference type="InterPro" id="IPR001343">
    <property type="entry name" value="Hemolysn_Ca-bd"/>
</dbReference>
<evidence type="ECO:0000256" key="3">
    <source>
        <dbReference type="SAM" id="MobiDB-lite"/>
    </source>
</evidence>
<dbReference type="Gene3D" id="2.150.10.10">
    <property type="entry name" value="Serralysin-like metalloprotease, C-terminal"/>
    <property type="match status" value="5"/>
</dbReference>
<evidence type="ECO:0000256" key="1">
    <source>
        <dbReference type="ARBA" id="ARBA00004613"/>
    </source>
</evidence>
<evidence type="ECO:0000313" key="5">
    <source>
        <dbReference type="EMBL" id="RMA41075.1"/>
    </source>
</evidence>
<dbReference type="InterPro" id="IPR018511">
    <property type="entry name" value="Hemolysin-typ_Ca-bd_CS"/>
</dbReference>
<reference evidence="5 6" key="1">
    <citation type="submission" date="2018-10" db="EMBL/GenBank/DDBJ databases">
        <authorList>
            <person name="Jung H.S."/>
            <person name="Jeon C.O."/>
        </authorList>
    </citation>
    <scope>NUCLEOTIDE SEQUENCE [LARGE SCALE GENOMIC DNA]</scope>
    <source>
        <strain evidence="5 6">MA-7-27</strain>
    </source>
</reference>
<dbReference type="Proteomes" id="UP000281343">
    <property type="component" value="Unassembled WGS sequence"/>
</dbReference>
<dbReference type="SUPFAM" id="SSF51120">
    <property type="entry name" value="beta-Roll"/>
    <property type="match status" value="4"/>
</dbReference>
<keyword evidence="6" id="KW-1185">Reference proteome</keyword>
<proteinExistence type="predicted"/>
<comment type="caution">
    <text evidence="5">The sequence shown here is derived from an EMBL/GenBank/DDBJ whole genome shotgun (WGS) entry which is preliminary data.</text>
</comment>
<keyword evidence="2" id="KW-0964">Secreted</keyword>
<dbReference type="InterPro" id="IPR011049">
    <property type="entry name" value="Serralysin-like_metalloprot_C"/>
</dbReference>
<dbReference type="AlphaFoldDB" id="A0A3L9Y0Z5"/>
<dbReference type="InterPro" id="IPR036844">
    <property type="entry name" value="Hint_dom_sf"/>
</dbReference>
<name>A0A3L9Y0Z5_9RHOB</name>
<evidence type="ECO:0000259" key="4">
    <source>
        <dbReference type="Pfam" id="PF13403"/>
    </source>
</evidence>
<organism evidence="5 6">
    <name type="scientific">Rhodophyticola porphyridii</name>
    <dbReference type="NCBI Taxonomy" id="1852017"/>
    <lineage>
        <taxon>Bacteria</taxon>
        <taxon>Pseudomonadati</taxon>
        <taxon>Pseudomonadota</taxon>
        <taxon>Alphaproteobacteria</taxon>
        <taxon>Rhodobacterales</taxon>
        <taxon>Roseobacteraceae</taxon>
        <taxon>Rhodophyticola</taxon>
    </lineage>
</organism>
<dbReference type="PRINTS" id="PR00313">
    <property type="entry name" value="CABNDNGRPT"/>
</dbReference>
<dbReference type="EMBL" id="RCNT01000009">
    <property type="protein sequence ID" value="RMA41075.1"/>
    <property type="molecule type" value="Genomic_DNA"/>
</dbReference>
<feature type="domain" description="Hedgehog/Intein (Hint)" evidence="4">
    <location>
        <begin position="1067"/>
        <end position="1212"/>
    </location>
</feature>
<feature type="region of interest" description="Disordered" evidence="3">
    <location>
        <begin position="928"/>
        <end position="1008"/>
    </location>
</feature>
<dbReference type="InterPro" id="IPR006141">
    <property type="entry name" value="Intein_N"/>
</dbReference>
<evidence type="ECO:0000313" key="6">
    <source>
        <dbReference type="Proteomes" id="UP000281343"/>
    </source>
</evidence>
<dbReference type="Pfam" id="PF17963">
    <property type="entry name" value="Big_9"/>
    <property type="match status" value="2"/>
</dbReference>
<feature type="compositionally biased region" description="Acidic residues" evidence="3">
    <location>
        <begin position="942"/>
        <end position="957"/>
    </location>
</feature>
<dbReference type="InterPro" id="IPR050557">
    <property type="entry name" value="RTX_toxin/Mannuronan_C5-epim"/>
</dbReference>
<evidence type="ECO:0000256" key="2">
    <source>
        <dbReference type="ARBA" id="ARBA00022525"/>
    </source>
</evidence>
<dbReference type="SUPFAM" id="SSF51294">
    <property type="entry name" value="Hedgehog/intein (Hint) domain"/>
    <property type="match status" value="1"/>
</dbReference>
<protein>
    <recommendedName>
        <fullName evidence="4">Hedgehog/Intein (Hint) domain-containing protein</fullName>
    </recommendedName>
</protein>
<dbReference type="PANTHER" id="PTHR38340">
    <property type="entry name" value="S-LAYER PROTEIN"/>
    <property type="match status" value="1"/>
</dbReference>
<accession>A0A3L9Y0Z5</accession>
<feature type="compositionally biased region" description="Low complexity" evidence="3">
    <location>
        <begin position="758"/>
        <end position="768"/>
    </location>
</feature>
<feature type="compositionally biased region" description="Basic and acidic residues" evidence="3">
    <location>
        <begin position="775"/>
        <end position="790"/>
    </location>
</feature>
<dbReference type="PROSITE" id="PS00330">
    <property type="entry name" value="HEMOLYSIN_CALCIUM"/>
    <property type="match status" value="7"/>
</dbReference>
<dbReference type="GO" id="GO:0005576">
    <property type="term" value="C:extracellular region"/>
    <property type="evidence" value="ECO:0007669"/>
    <property type="project" value="UniProtKB-SubCell"/>
</dbReference>
<dbReference type="PROSITE" id="PS50817">
    <property type="entry name" value="INTEIN_N_TER"/>
    <property type="match status" value="1"/>
</dbReference>
<feature type="region of interest" description="Disordered" evidence="3">
    <location>
        <begin position="54"/>
        <end position="99"/>
    </location>
</feature>
<dbReference type="Pfam" id="PF00353">
    <property type="entry name" value="HemolysinCabind"/>
    <property type="match status" value="9"/>
</dbReference>
<dbReference type="PANTHER" id="PTHR38340:SF1">
    <property type="entry name" value="S-LAYER PROTEIN"/>
    <property type="match status" value="1"/>
</dbReference>
<sequence length="1262" mass="129913">MVESGLGMSGKKDGIVGGTNSSDYISSYYTDRNGDRIDGRDAIRGRIGSNDDKVIAGDGNDTVRAGSGDDTVYGGRGNDDLRGGSSEDSLIGGSGDDRIYGEDGNDVLKGDTTDANITPGSTKTEIFRWSQLGYRDEQSIEGTTVHQDTGDVDVWVSTPSRSSIQTEFESHSINTGGISGISGNSSLESDAKNGDNGTYTMTFSKDVSNVQFTISDIDQDVEFVKVWAVAANGSRVEVDLNLGSNLYRYGDQIRAYNDNDTTSTSSSGTAVVSIDGPIRALYIQHADDNSGFFSNSKIFISDVKFDRIIDDTYTYSTARSGDDTLYGGDGNDTVYGDGGNDRLYGNNHDDKLYGGSGNDTLIGGSGADRVYGGNDRDVIFGADGDYVDGGAGGSDYDVLDLTGQGQFYLAGPDGTGQPIADANGNGLNGRVIFVDADGKPTGAKIDFVEIEEVRGENVGTGPDAKDDAFGTGEDDAAAVLGNVLGNDSNTLSTPLSVTAVNGAADGLGAEIAGSDGGVFTVNADGTLRFDPKDDFNGLGEGETATTSVTYSVEDGNGGTDTATVVVTVNGANDSPVAVGNAYTVERSEGAGDVDGNVLTDDTGAGADSDPEGDVLSVVGVGAPAGNVGAPVAGDNGGLFTINVDGSVDFSANGEFDGLGLNQTATTSVTYTVADGTGATSTATVSFTVKGINNGIVEGTDSADTIVPDYVDSDGDIVDGNDAILPGDTGDDDLIRGFGGNDVIDAGAGDDRVEGGTGNDTIDGNIGDDALQGGSGDDKITGGEGSDKIAGDDGNDVINAGNDVDPAFDTPYPGFGTPDADPNDDKDTVFGGTGDDTITTGDDADSIDGGAGSDLIDAGIDDDTVIGGTGDDIITGGEGSDLIDGGEGHDLIYGGLDNDLFDIPDDRDLLPDNNIDTITGGAGNDTIFGRDDDDVLSGGTGDDLIDGGVDEDSIDGGEGDDRLLGGQGADTISGGAGDDTITGGQDADQLSGGLGNDLFVGGSGGDHVVGGEDPDLDGDGFSDDTDVLDVSGENVERIEYDPDNSEKGTVFFADGSTMTFEEIEKVIPCFTPGTTIMTPRGERLVEELQVGDRVITRDNGIQKISWVGQKGLDGNALAANPHLRPILIRAGSLGGDLPERDMLVSPNHRILIANEIAEVHFDNREVLVAAKHMVGANGIKQVPVAETTYIHFMFEQHQVVLSNGAWTESFQPGAYTLKGIDQAQRDEIFELFPELATNDGVSGYHAARKTLKAYEARFLLAER</sequence>
<dbReference type="InterPro" id="IPR028992">
    <property type="entry name" value="Hedgehog/Intein_dom"/>
</dbReference>
<dbReference type="GO" id="GO:0016539">
    <property type="term" value="P:intein-mediated protein splicing"/>
    <property type="evidence" value="ECO:0007669"/>
    <property type="project" value="InterPro"/>
</dbReference>
<gene>
    <name evidence="5" type="ORF">D9R08_16450</name>
</gene>